<proteinExistence type="predicted"/>
<dbReference type="GO" id="GO:0005737">
    <property type="term" value="C:cytoplasm"/>
    <property type="evidence" value="ECO:0007669"/>
    <property type="project" value="TreeGrafter"/>
</dbReference>
<dbReference type="PANTHER" id="PTHR11216">
    <property type="entry name" value="EH DOMAIN"/>
    <property type="match status" value="1"/>
</dbReference>
<protein>
    <submittedName>
        <fullName evidence="5">EH domain-containing protein 1-like isoform X2</fullName>
    </submittedName>
</protein>
<feature type="domain" description="Myb-like" evidence="3">
    <location>
        <begin position="1"/>
        <end position="29"/>
    </location>
</feature>
<dbReference type="OrthoDB" id="1716625at2759"/>
<dbReference type="Pfam" id="PF18150">
    <property type="entry name" value="DUF5600"/>
    <property type="match status" value="1"/>
</dbReference>
<dbReference type="Pfam" id="PF00249">
    <property type="entry name" value="Myb_DNA-binding"/>
    <property type="match status" value="1"/>
</dbReference>
<evidence type="ECO:0000256" key="1">
    <source>
        <dbReference type="ARBA" id="ARBA00004123"/>
    </source>
</evidence>
<keyword evidence="6" id="KW-1185">Reference proteome</keyword>
<evidence type="ECO:0000259" key="3">
    <source>
        <dbReference type="PROSITE" id="PS50090"/>
    </source>
</evidence>
<dbReference type="SUPFAM" id="SSF46689">
    <property type="entry name" value="Homeodomain-like"/>
    <property type="match status" value="1"/>
</dbReference>
<dbReference type="EMBL" id="JAAIUW010000006">
    <property type="protein sequence ID" value="KAF7828767.1"/>
    <property type="molecule type" value="Genomic_DNA"/>
</dbReference>
<dbReference type="PANTHER" id="PTHR11216:SF138">
    <property type="entry name" value="EH DOMAIN-CONTAINING PROTEIN 2"/>
    <property type="match status" value="1"/>
</dbReference>
<dbReference type="Proteomes" id="UP000634136">
    <property type="component" value="Unassembled WGS sequence"/>
</dbReference>
<name>A0A834TV40_9FABA</name>
<dbReference type="Pfam" id="PF00350">
    <property type="entry name" value="Dynamin_N"/>
    <property type="match status" value="1"/>
</dbReference>
<gene>
    <name evidence="5" type="ORF">G2W53_019931</name>
</gene>
<dbReference type="GO" id="GO:0005525">
    <property type="term" value="F:GTP binding"/>
    <property type="evidence" value="ECO:0007669"/>
    <property type="project" value="InterPro"/>
</dbReference>
<dbReference type="GO" id="GO:0005634">
    <property type="term" value="C:nucleus"/>
    <property type="evidence" value="ECO:0007669"/>
    <property type="project" value="UniProtKB-SubCell"/>
</dbReference>
<dbReference type="GO" id="GO:0005886">
    <property type="term" value="C:plasma membrane"/>
    <property type="evidence" value="ECO:0007669"/>
    <property type="project" value="TreeGrafter"/>
</dbReference>
<dbReference type="PROSITE" id="PS51294">
    <property type="entry name" value="HTH_MYB"/>
    <property type="match status" value="1"/>
</dbReference>
<comment type="caution">
    <text evidence="5">The sequence shown here is derived from an EMBL/GenBank/DDBJ whole genome shotgun (WGS) entry which is preliminary data.</text>
</comment>
<dbReference type="GO" id="GO:0006897">
    <property type="term" value="P:endocytosis"/>
    <property type="evidence" value="ECO:0007669"/>
    <property type="project" value="TreeGrafter"/>
</dbReference>
<dbReference type="InterPro" id="IPR001005">
    <property type="entry name" value="SANT/Myb"/>
</dbReference>
<evidence type="ECO:0000256" key="2">
    <source>
        <dbReference type="ARBA" id="ARBA00023242"/>
    </source>
</evidence>
<keyword evidence="2" id="KW-0539">Nucleus</keyword>
<evidence type="ECO:0000313" key="5">
    <source>
        <dbReference type="EMBL" id="KAF7828767.1"/>
    </source>
</evidence>
<dbReference type="AlphaFoldDB" id="A0A834TV40"/>
<feature type="domain" description="HTH myb-type" evidence="4">
    <location>
        <begin position="1"/>
        <end position="33"/>
    </location>
</feature>
<dbReference type="SUPFAM" id="SSF52540">
    <property type="entry name" value="P-loop containing nucleoside triphosphate hydrolases"/>
    <property type="match status" value="1"/>
</dbReference>
<evidence type="ECO:0000313" key="6">
    <source>
        <dbReference type="Proteomes" id="UP000634136"/>
    </source>
</evidence>
<dbReference type="GO" id="GO:0016197">
    <property type="term" value="P:endosomal transport"/>
    <property type="evidence" value="ECO:0007669"/>
    <property type="project" value="TreeGrafter"/>
</dbReference>
<dbReference type="InterPro" id="IPR040990">
    <property type="entry name" value="DUF5600"/>
</dbReference>
<dbReference type="PROSITE" id="PS50090">
    <property type="entry name" value="MYB_LIKE"/>
    <property type="match status" value="1"/>
</dbReference>
<dbReference type="InterPro" id="IPR027417">
    <property type="entry name" value="P-loop_NTPase"/>
</dbReference>
<dbReference type="Gene3D" id="3.40.50.300">
    <property type="entry name" value="P-loop containing nucleotide triphosphate hydrolases"/>
    <property type="match status" value="1"/>
</dbReference>
<evidence type="ECO:0000259" key="4">
    <source>
        <dbReference type="PROSITE" id="PS51294"/>
    </source>
</evidence>
<organism evidence="5 6">
    <name type="scientific">Senna tora</name>
    <dbReference type="NCBI Taxonomy" id="362788"/>
    <lineage>
        <taxon>Eukaryota</taxon>
        <taxon>Viridiplantae</taxon>
        <taxon>Streptophyta</taxon>
        <taxon>Embryophyta</taxon>
        <taxon>Tracheophyta</taxon>
        <taxon>Spermatophyta</taxon>
        <taxon>Magnoliopsida</taxon>
        <taxon>eudicotyledons</taxon>
        <taxon>Gunneridae</taxon>
        <taxon>Pentapetalae</taxon>
        <taxon>rosids</taxon>
        <taxon>fabids</taxon>
        <taxon>Fabales</taxon>
        <taxon>Fabaceae</taxon>
        <taxon>Caesalpinioideae</taxon>
        <taxon>Cassia clade</taxon>
        <taxon>Senna</taxon>
    </lineage>
</organism>
<dbReference type="InterPro" id="IPR045063">
    <property type="entry name" value="Dynamin_N"/>
</dbReference>
<dbReference type="InterPro" id="IPR009057">
    <property type="entry name" value="Homeodomain-like_sf"/>
</dbReference>
<sequence length="222" mass="25345">MYGNKWAMIAKLFPGRTDNAVKNHWHVIMSRKQREQSNNNNENISGLDEKSIPRNKIPVAVNADMPFSGLTTFGGSFFLSKFQCSQLPHPLLDAITFVDTPGVISGEKQRTQRSYDFSGVISWFAAKCDLILLLFDPHQLDIRDEFKRVIASLRGHIDEIRMVLNKQTKLILNKFKGSFFHLPPGDFPNVEHFREVLKNGNSIDKFEKLKPKLIQAVDNTCI</sequence>
<dbReference type="InterPro" id="IPR017930">
    <property type="entry name" value="Myb_dom"/>
</dbReference>
<dbReference type="CDD" id="cd00167">
    <property type="entry name" value="SANT"/>
    <property type="match status" value="1"/>
</dbReference>
<reference evidence="5" key="1">
    <citation type="submission" date="2020-09" db="EMBL/GenBank/DDBJ databases">
        <title>Genome-Enabled Discovery of Anthraquinone Biosynthesis in Senna tora.</title>
        <authorList>
            <person name="Kang S.-H."/>
            <person name="Pandey R.P."/>
            <person name="Lee C.-M."/>
            <person name="Sim J.-S."/>
            <person name="Jeong J.-T."/>
            <person name="Choi B.-S."/>
            <person name="Jung M."/>
            <person name="Ginzburg D."/>
            <person name="Zhao K."/>
            <person name="Won S.Y."/>
            <person name="Oh T.-J."/>
            <person name="Yu Y."/>
            <person name="Kim N.-H."/>
            <person name="Lee O.R."/>
            <person name="Lee T.-H."/>
            <person name="Bashyal P."/>
            <person name="Kim T.-S."/>
            <person name="Lee W.-H."/>
            <person name="Kawkins C."/>
            <person name="Kim C.-K."/>
            <person name="Kim J.S."/>
            <person name="Ahn B.O."/>
            <person name="Rhee S.Y."/>
            <person name="Sohng J.K."/>
        </authorList>
    </citation>
    <scope>NUCLEOTIDE SEQUENCE</scope>
    <source>
        <tissue evidence="5">Leaf</tissue>
    </source>
</reference>
<accession>A0A834TV40</accession>
<comment type="subcellular location">
    <subcellularLocation>
        <location evidence="1">Nucleus</location>
    </subcellularLocation>
</comment>